<dbReference type="PANTHER" id="PTHR32332:SF20">
    <property type="entry name" value="2-NITROPROPANE DIOXYGENASE-LIKE PROTEIN"/>
    <property type="match status" value="1"/>
</dbReference>
<feature type="domain" description="[Acyl-carrier-protein] S-malonyltransferase-like inserted helical" evidence="1">
    <location>
        <begin position="325"/>
        <end position="404"/>
    </location>
</feature>
<gene>
    <name evidence="2" type="ORF">H7965_17845</name>
</gene>
<reference evidence="2" key="1">
    <citation type="submission" date="2020-08" db="EMBL/GenBank/DDBJ databases">
        <authorList>
            <person name="Hu Y."/>
            <person name="Nguyen S.V."/>
            <person name="Li F."/>
            <person name="Fanning S."/>
        </authorList>
    </citation>
    <scope>NUCLEOTIDE SEQUENCE</scope>
    <source>
        <strain evidence="2">SYSU D8009</strain>
    </source>
</reference>
<dbReference type="PANTHER" id="PTHR32332">
    <property type="entry name" value="2-NITROPROPANE DIOXYGENASE"/>
    <property type="match status" value="1"/>
</dbReference>
<sequence>MALDAVTARGDRLGSASFRREHGVRLAYVAGAMAKGIASPELVARMARAGLLSWYGAGGQRLAAIRSAVRRIRAAVGPAAPWGVNLLHPIGMPALEEAMVDLLLEEGVRSVEAAAYIEVTPALVRYRLSGLRCGADGTPCAPNKVLGKASRLEVAAQFMGPAPPAIVAALADAGRITPEEAALAARLPLADDICAEADSGGHTDRRVALVLLPAMQALRDREARRHGFARPPRVGLAGGLGTPAALAAAFAMGADFVLTGSINQCTVEASTSDAVKDLLALAGPQDTDFAPAGDMFEIGARVQVLRRGLLFSARANRLYEIWRRHDSLEEVPAETLRQIERQYFGRPVAEVWAETIDHYAAAAPDILAAAEANPKQKLAMILRWYWIHANRLAMTGDTVRRTDWQVHCGPAMGAFNEWARGTSFEDWRARHVDLIGDALMDAAAGLLAAREGRQGG</sequence>
<evidence type="ECO:0000313" key="3">
    <source>
        <dbReference type="Proteomes" id="UP000600101"/>
    </source>
</evidence>
<dbReference type="InterPro" id="IPR013785">
    <property type="entry name" value="Aldolase_TIM"/>
</dbReference>
<dbReference type="Proteomes" id="UP000600101">
    <property type="component" value="Unassembled WGS sequence"/>
</dbReference>
<dbReference type="Pfam" id="PF21607">
    <property type="entry name" value="FabD_helical_ins"/>
    <property type="match status" value="1"/>
</dbReference>
<dbReference type="SUPFAM" id="SSF51412">
    <property type="entry name" value="Inosine monophosphate dehydrogenase (IMPDH)"/>
    <property type="match status" value="1"/>
</dbReference>
<name>A0A9X0R2K8_9PROT</name>
<dbReference type="InterPro" id="IPR049489">
    <property type="entry name" value="FabD-like_helical_ins"/>
</dbReference>
<evidence type="ECO:0000313" key="2">
    <source>
        <dbReference type="EMBL" id="MBC4017177.1"/>
    </source>
</evidence>
<dbReference type="AlphaFoldDB" id="A0A9X0R2K8"/>
<dbReference type="RefSeq" id="WP_186771945.1">
    <property type="nucleotide sequence ID" value="NZ_JACOMF010000024.1"/>
</dbReference>
<comment type="caution">
    <text evidence="2">The sequence shown here is derived from an EMBL/GenBank/DDBJ whole genome shotgun (WGS) entry which is preliminary data.</text>
</comment>
<dbReference type="EMBL" id="JACOMF010000024">
    <property type="protein sequence ID" value="MBC4017177.1"/>
    <property type="molecule type" value="Genomic_DNA"/>
</dbReference>
<dbReference type="Gene3D" id="3.20.20.70">
    <property type="entry name" value="Aldolase class I"/>
    <property type="match status" value="2"/>
</dbReference>
<accession>A0A9X0R2K8</accession>
<proteinExistence type="predicted"/>
<evidence type="ECO:0000259" key="1">
    <source>
        <dbReference type="Pfam" id="PF21607"/>
    </source>
</evidence>
<dbReference type="NCBIfam" id="TIGR02814">
    <property type="entry name" value="pfaD_fam"/>
    <property type="match status" value="1"/>
</dbReference>
<protein>
    <submittedName>
        <fullName evidence="2">PfaD family polyunsaturated fatty acid/polyketide biosynthesis protein</fullName>
    </submittedName>
</protein>
<organism evidence="2 3">
    <name type="scientific">Siccirubricoccus deserti</name>
    <dbReference type="NCBI Taxonomy" id="2013562"/>
    <lineage>
        <taxon>Bacteria</taxon>
        <taxon>Pseudomonadati</taxon>
        <taxon>Pseudomonadota</taxon>
        <taxon>Alphaproteobacteria</taxon>
        <taxon>Acetobacterales</taxon>
        <taxon>Roseomonadaceae</taxon>
        <taxon>Siccirubricoccus</taxon>
    </lineage>
</organism>
<keyword evidence="3" id="KW-1185">Reference proteome</keyword>
<dbReference type="InterPro" id="IPR014179">
    <property type="entry name" value="PfaD-like_TIM-barrel"/>
</dbReference>